<feature type="transmembrane region" description="Helical" evidence="1">
    <location>
        <begin position="12"/>
        <end position="37"/>
    </location>
</feature>
<name>A0A7Y0FHM8_9FLAO</name>
<reference evidence="2 3" key="1">
    <citation type="submission" date="2020-04" db="EMBL/GenBank/DDBJ databases">
        <title>Chryseobacterium sp. RJ-7-14 sp. nov., isolated from Jeju soil.</title>
        <authorList>
            <person name="Dahal R.H."/>
            <person name="Chaudhary D.K."/>
        </authorList>
    </citation>
    <scope>NUCLEOTIDE SEQUENCE [LARGE SCALE GENOMIC DNA]</scope>
    <source>
        <strain evidence="2 3">RJ-7-14</strain>
    </source>
</reference>
<evidence type="ECO:0008006" key="4">
    <source>
        <dbReference type="Google" id="ProtNLM"/>
    </source>
</evidence>
<keyword evidence="1" id="KW-0472">Membrane</keyword>
<gene>
    <name evidence="2" type="ORF">HHL20_03915</name>
</gene>
<accession>A0A7Y0FHM8</accession>
<keyword evidence="1" id="KW-1133">Transmembrane helix</keyword>
<evidence type="ECO:0000256" key="1">
    <source>
        <dbReference type="SAM" id="Phobius"/>
    </source>
</evidence>
<keyword evidence="3" id="KW-1185">Reference proteome</keyword>
<evidence type="ECO:0000313" key="2">
    <source>
        <dbReference type="EMBL" id="NML56484.1"/>
    </source>
</evidence>
<protein>
    <recommendedName>
        <fullName evidence="4">DUF304 domain-containing protein</fullName>
    </recommendedName>
</protein>
<proteinExistence type="predicted"/>
<feature type="transmembrane region" description="Helical" evidence="1">
    <location>
        <begin position="43"/>
        <end position="69"/>
    </location>
</feature>
<comment type="caution">
    <text evidence="2">The sequence shown here is derived from an EMBL/GenBank/DDBJ whole genome shotgun (WGS) entry which is preliminary data.</text>
</comment>
<organism evidence="2 3">
    <name type="scientific">Chryseobacterium cheonjiense</name>
    <dbReference type="NCBI Taxonomy" id="2728845"/>
    <lineage>
        <taxon>Bacteria</taxon>
        <taxon>Pseudomonadati</taxon>
        <taxon>Bacteroidota</taxon>
        <taxon>Flavobacteriia</taxon>
        <taxon>Flavobacteriales</taxon>
        <taxon>Weeksellaceae</taxon>
        <taxon>Chryseobacterium group</taxon>
        <taxon>Chryseobacterium</taxon>
    </lineage>
</organism>
<dbReference type="AlphaFoldDB" id="A0A7Y0FHM8"/>
<keyword evidence="1" id="KW-0812">Transmembrane</keyword>
<dbReference type="EMBL" id="JABBGF010000001">
    <property type="protein sequence ID" value="NML56484.1"/>
    <property type="molecule type" value="Genomic_DNA"/>
</dbReference>
<evidence type="ECO:0000313" key="3">
    <source>
        <dbReference type="Proteomes" id="UP000552615"/>
    </source>
</evidence>
<dbReference type="RefSeq" id="WP_169229872.1">
    <property type="nucleotide sequence ID" value="NZ_JABBGF010000001.1"/>
</dbReference>
<sequence>MKTIKVKNKTNWFLTFVLGFGLIMISFIILVLLPLIAFQQDSFLISLFSYFFSTIPFITFFILFLYIWLWNTFGKTVLKFDDEKIIVIKRCKLFTPAKTYYRKDIKIGIENFKIEKTKYFTRNNIFTSSTFSIVFHQNNRIIRIIDWQSPKKSKEILKTIQ</sequence>
<dbReference type="Proteomes" id="UP000552615">
    <property type="component" value="Unassembled WGS sequence"/>
</dbReference>